<keyword evidence="1" id="KW-0732">Signal</keyword>
<evidence type="ECO:0000256" key="1">
    <source>
        <dbReference type="SAM" id="SignalP"/>
    </source>
</evidence>
<dbReference type="Proteomes" id="UP001500751">
    <property type="component" value="Unassembled WGS sequence"/>
</dbReference>
<keyword evidence="3" id="KW-1185">Reference proteome</keyword>
<organism evidence="2 3">
    <name type="scientific">Catenulispora yoronensis</name>
    <dbReference type="NCBI Taxonomy" id="450799"/>
    <lineage>
        <taxon>Bacteria</taxon>
        <taxon>Bacillati</taxon>
        <taxon>Actinomycetota</taxon>
        <taxon>Actinomycetes</taxon>
        <taxon>Catenulisporales</taxon>
        <taxon>Catenulisporaceae</taxon>
        <taxon>Catenulispora</taxon>
    </lineage>
</organism>
<protein>
    <submittedName>
        <fullName evidence="2">Uncharacterized protein</fullName>
    </submittedName>
</protein>
<feature type="chain" id="PRO_5046650291" evidence="1">
    <location>
        <begin position="38"/>
        <end position="208"/>
    </location>
</feature>
<evidence type="ECO:0000313" key="3">
    <source>
        <dbReference type="Proteomes" id="UP001500751"/>
    </source>
</evidence>
<evidence type="ECO:0000313" key="2">
    <source>
        <dbReference type="EMBL" id="GAA2019612.1"/>
    </source>
</evidence>
<feature type="signal peptide" evidence="1">
    <location>
        <begin position="1"/>
        <end position="37"/>
    </location>
</feature>
<name>A0ABN2TTE9_9ACTN</name>
<dbReference type="EMBL" id="BAAAQN010000006">
    <property type="protein sequence ID" value="GAA2019612.1"/>
    <property type="molecule type" value="Genomic_DNA"/>
</dbReference>
<proteinExistence type="predicted"/>
<gene>
    <name evidence="2" type="ORF">GCM10009839_15150</name>
</gene>
<comment type="caution">
    <text evidence="2">The sequence shown here is derived from an EMBL/GenBank/DDBJ whole genome shotgun (WGS) entry which is preliminary data.</text>
</comment>
<sequence>MRHSIPFRRVGIRTAGPVLSAVLGTLAALCGAPGAAADDGPGFADDQPVLATATVRDGTPVDGIPSGPMVSGGYHVHAHLTLFINGVEAWLPAGVGVQRPIKLDPDRADPVITEAHGFYWLHTHDESGIIHAEAPEFHAFTLGQFFDVWGQPLSRDQVGPATGAVTVLVDGLPFDGDPRQVPIKAHEAIQLNVGQDVKFRPYDFPSNL</sequence>
<accession>A0ABN2TTE9</accession>
<reference evidence="2 3" key="1">
    <citation type="journal article" date="2019" name="Int. J. Syst. Evol. Microbiol.">
        <title>The Global Catalogue of Microorganisms (GCM) 10K type strain sequencing project: providing services to taxonomists for standard genome sequencing and annotation.</title>
        <authorList>
            <consortium name="The Broad Institute Genomics Platform"/>
            <consortium name="The Broad Institute Genome Sequencing Center for Infectious Disease"/>
            <person name="Wu L."/>
            <person name="Ma J."/>
        </authorList>
    </citation>
    <scope>NUCLEOTIDE SEQUENCE [LARGE SCALE GENOMIC DNA]</scope>
    <source>
        <strain evidence="2 3">JCM 16014</strain>
    </source>
</reference>
<dbReference type="RefSeq" id="WP_344664787.1">
    <property type="nucleotide sequence ID" value="NZ_BAAAQN010000006.1"/>
</dbReference>